<evidence type="ECO:0000313" key="4">
    <source>
        <dbReference type="Proteomes" id="UP000007259"/>
    </source>
</evidence>
<dbReference type="OrthoDB" id="957735at2759"/>
<dbReference type="GO" id="GO:0035091">
    <property type="term" value="F:phosphatidylinositol binding"/>
    <property type="evidence" value="ECO:0007669"/>
    <property type="project" value="InterPro"/>
</dbReference>
<dbReference type="VEuPathDB" id="TriTrypDB:LmxM.36.5140"/>
<dbReference type="AlphaFoldDB" id="E9ATU8"/>
<dbReference type="RefSeq" id="XP_003874872.1">
    <property type="nucleotide sequence ID" value="XM_003874823.1"/>
</dbReference>
<gene>
    <name evidence="3" type="ORF">LMXM_36_5140</name>
</gene>
<dbReference type="GO" id="GO:0043328">
    <property type="term" value="P:protein transport to vacuole involved in ubiquitin-dependent protein catabolic process via the multivesicular body sorting pathway"/>
    <property type="evidence" value="ECO:0007669"/>
    <property type="project" value="InterPro"/>
</dbReference>
<dbReference type="KEGG" id="lmi:LMXM_36_5140"/>
<dbReference type="PANTHER" id="PTHR45898:SF4">
    <property type="entry name" value="TARGET OF MYB PROTEIN 1"/>
    <property type="match status" value="1"/>
</dbReference>
<organism evidence="3 4">
    <name type="scientific">Leishmania mexicana (strain MHOM/GT/2001/U1103)</name>
    <dbReference type="NCBI Taxonomy" id="929439"/>
    <lineage>
        <taxon>Eukaryota</taxon>
        <taxon>Discoba</taxon>
        <taxon>Euglenozoa</taxon>
        <taxon>Kinetoplastea</taxon>
        <taxon>Metakinetoplastina</taxon>
        <taxon>Trypanosomatida</taxon>
        <taxon>Trypanosomatidae</taxon>
        <taxon>Leishmaniinae</taxon>
        <taxon>Leishmania</taxon>
    </lineage>
</organism>
<evidence type="ECO:0000313" key="3">
    <source>
        <dbReference type="EMBL" id="CBZ26373.1"/>
    </source>
</evidence>
<feature type="domain" description="VHS" evidence="2">
    <location>
        <begin position="29"/>
        <end position="101"/>
    </location>
</feature>
<reference evidence="3 4" key="1">
    <citation type="journal article" date="2011" name="Genome Res.">
        <title>Chromosome and gene copy number variation allow major structural change between species and strains of Leishmania.</title>
        <authorList>
            <person name="Rogers M.B."/>
            <person name="Hilley J.D."/>
            <person name="Dickens N.J."/>
            <person name="Wilkes J."/>
            <person name="Bates P.A."/>
            <person name="Depledge D.P."/>
            <person name="Harris D."/>
            <person name="Her Y."/>
            <person name="Herzyk P."/>
            <person name="Imamura H."/>
            <person name="Otto T.D."/>
            <person name="Sanders M."/>
            <person name="Seeger K."/>
            <person name="Dujardin J.C."/>
            <person name="Berriman M."/>
            <person name="Smith D.F."/>
            <person name="Hertz-Fowler C."/>
            <person name="Mottram J.C."/>
        </authorList>
    </citation>
    <scope>NUCLEOTIDE SEQUENCE [LARGE SCALE GENOMIC DNA]</scope>
    <source>
        <strain evidence="3 4">MHOM/GT/2001/U1103</strain>
    </source>
</reference>
<feature type="compositionally biased region" description="Low complexity" evidence="1">
    <location>
        <begin position="462"/>
        <end position="483"/>
    </location>
</feature>
<protein>
    <recommendedName>
        <fullName evidence="2">VHS domain-containing protein</fullName>
    </recommendedName>
</protein>
<dbReference type="GeneID" id="13447940"/>
<dbReference type="GO" id="GO:0043130">
    <property type="term" value="F:ubiquitin binding"/>
    <property type="evidence" value="ECO:0007669"/>
    <property type="project" value="InterPro"/>
</dbReference>
<feature type="region of interest" description="Disordered" evidence="1">
    <location>
        <begin position="396"/>
        <end position="508"/>
    </location>
</feature>
<dbReference type="InterPro" id="IPR002014">
    <property type="entry name" value="VHS_dom"/>
</dbReference>
<dbReference type="FunFam" id="1.25.40.90:FF:000066">
    <property type="entry name" value="VHS domain containing protein, putative"/>
    <property type="match status" value="1"/>
</dbReference>
<dbReference type="SUPFAM" id="SSF48464">
    <property type="entry name" value="ENTH/VHS domain"/>
    <property type="match status" value="1"/>
</dbReference>
<feature type="region of interest" description="Disordered" evidence="1">
    <location>
        <begin position="180"/>
        <end position="211"/>
    </location>
</feature>
<evidence type="ECO:0000256" key="1">
    <source>
        <dbReference type="SAM" id="MobiDB-lite"/>
    </source>
</evidence>
<dbReference type="OMA" id="SIWFRGH"/>
<proteinExistence type="predicted"/>
<dbReference type="Gene3D" id="1.25.40.90">
    <property type="match status" value="1"/>
</dbReference>
<sequence length="508" mass="54548">MVQLSLIEEIKDKALRLIPNSYIDIVEECTAPQLLIPTYEHVKFLCETVNKKPEATVDVVRAIRRRIADSHVAVKHLTIQLLESMIKNCSTGFHVEVATQKGLLRDLVAVACVQPTTGRAMQAKESALLLTLNLSIWFRGHPAEECYILTTLADDVRNQMGPNCFEGLEPERNARMKVEVRGPNHNRRQPSQRSDVGRNLHGAHSHGHHRDKRNIVNAIAIDLPTSERVSAMLETCMTFSDYVNNAETNPEVCLRDDEVVLSYVSQLRDDHIYVTILLSSNLQLDRDLLRTVSDSQSAVLAKVEKSMAQPLADATPEGSSALPSAVQQTLMRSAVDTEQNSGDVSAFQEAGMQQRLPPPRAEVPSGNVRMTGISPAPVSTPPLAAAPVVEDLLENGQSAPQATSSVPKSPVLSIEEPGSTPVPSPPAASPAVGDFATTTPTSSNAASPSPMHAEAAEESGAEETPAPLHAASESALAVEAAAAPAPPTTGLPKDADDFDAFLEGHTVN</sequence>
<feature type="compositionally biased region" description="Basic residues" evidence="1">
    <location>
        <begin position="201"/>
        <end position="211"/>
    </location>
</feature>
<dbReference type="Proteomes" id="UP000007259">
    <property type="component" value="Chromosome 20"/>
</dbReference>
<keyword evidence="4" id="KW-1185">Reference proteome</keyword>
<feature type="region of interest" description="Disordered" evidence="1">
    <location>
        <begin position="350"/>
        <end position="382"/>
    </location>
</feature>
<name>E9ATU8_LEIMU</name>
<dbReference type="CDD" id="cd03561">
    <property type="entry name" value="VHS"/>
    <property type="match status" value="1"/>
</dbReference>
<dbReference type="InterPro" id="IPR008942">
    <property type="entry name" value="ENTH_VHS"/>
</dbReference>
<dbReference type="InterPro" id="IPR044836">
    <property type="entry name" value="TOL_plant"/>
</dbReference>
<dbReference type="Pfam" id="PF00790">
    <property type="entry name" value="VHS"/>
    <property type="match status" value="1"/>
</dbReference>
<dbReference type="EMBL" id="FR799573">
    <property type="protein sequence ID" value="CBZ26373.1"/>
    <property type="molecule type" value="Genomic_DNA"/>
</dbReference>
<feature type="compositionally biased region" description="Polar residues" evidence="1">
    <location>
        <begin position="396"/>
        <end position="407"/>
    </location>
</feature>
<dbReference type="PROSITE" id="PS50179">
    <property type="entry name" value="VHS"/>
    <property type="match status" value="1"/>
</dbReference>
<dbReference type="PANTHER" id="PTHR45898">
    <property type="entry name" value="TOM1-LIKE PROTEIN"/>
    <property type="match status" value="1"/>
</dbReference>
<evidence type="ECO:0000259" key="2">
    <source>
        <dbReference type="PROSITE" id="PS50179"/>
    </source>
</evidence>
<accession>E9ATU8</accession>
<dbReference type="PhylomeDB" id="E9ATU8"/>
<feature type="compositionally biased region" description="Low complexity" evidence="1">
    <location>
        <begin position="429"/>
        <end position="450"/>
    </location>
</feature>